<comment type="caution">
    <text evidence="1">The sequence shown here is derived from an EMBL/GenBank/DDBJ whole genome shotgun (WGS) entry which is preliminary data.</text>
</comment>
<dbReference type="Proteomes" id="UP000548867">
    <property type="component" value="Unassembled WGS sequence"/>
</dbReference>
<name>A0A7W6G7Y3_9SPHN</name>
<evidence type="ECO:0000313" key="2">
    <source>
        <dbReference type="Proteomes" id="UP000548867"/>
    </source>
</evidence>
<dbReference type="RefSeq" id="WP_183627714.1">
    <property type="nucleotide sequence ID" value="NZ_JACIDX010000017.1"/>
</dbReference>
<keyword evidence="2" id="KW-1185">Reference proteome</keyword>
<evidence type="ECO:0008006" key="3">
    <source>
        <dbReference type="Google" id="ProtNLM"/>
    </source>
</evidence>
<accession>A0A7W6G7Y3</accession>
<dbReference type="AlphaFoldDB" id="A0A7W6G7Y3"/>
<reference evidence="1 2" key="1">
    <citation type="submission" date="2020-08" db="EMBL/GenBank/DDBJ databases">
        <title>Genomic Encyclopedia of Type Strains, Phase IV (KMG-IV): sequencing the most valuable type-strain genomes for metagenomic binning, comparative biology and taxonomic classification.</title>
        <authorList>
            <person name="Goeker M."/>
        </authorList>
    </citation>
    <scope>NUCLEOTIDE SEQUENCE [LARGE SCALE GENOMIC DNA]</scope>
    <source>
        <strain evidence="1 2">DSM 27057</strain>
    </source>
</reference>
<sequence>MTTKLASDADILRKVEDFCCLMGMGVTTFGRKAIGDPNLIPNMRNGRSLTLRNAARVLNFIAAYRPPHPLPRSTEKAA</sequence>
<proteinExistence type="predicted"/>
<gene>
    <name evidence="1" type="ORF">GGR38_003830</name>
</gene>
<organism evidence="1 2">
    <name type="scientific">Novosphingobium sediminicola</name>
    <dbReference type="NCBI Taxonomy" id="563162"/>
    <lineage>
        <taxon>Bacteria</taxon>
        <taxon>Pseudomonadati</taxon>
        <taxon>Pseudomonadota</taxon>
        <taxon>Alphaproteobacteria</taxon>
        <taxon>Sphingomonadales</taxon>
        <taxon>Sphingomonadaceae</taxon>
        <taxon>Novosphingobium</taxon>
    </lineage>
</organism>
<dbReference type="EMBL" id="JACIDX010000017">
    <property type="protein sequence ID" value="MBB3956863.1"/>
    <property type="molecule type" value="Genomic_DNA"/>
</dbReference>
<protein>
    <recommendedName>
        <fullName evidence="3">DNA-binding protein</fullName>
    </recommendedName>
</protein>
<evidence type="ECO:0000313" key="1">
    <source>
        <dbReference type="EMBL" id="MBB3956863.1"/>
    </source>
</evidence>